<keyword evidence="6 7" id="KW-0472">Membrane</keyword>
<dbReference type="KEGG" id="dgo:DGo_PD0060"/>
<dbReference type="Proteomes" id="UP000007575">
    <property type="component" value="Plasmid P4"/>
</dbReference>
<dbReference type="InterPro" id="IPR003593">
    <property type="entry name" value="AAA+_ATPase"/>
</dbReference>
<organism evidence="10 11">
    <name type="scientific">Deinococcus gobiensis (strain DSM 21396 / JCM 16679 / CGMCC 1.7299 / I-0)</name>
    <dbReference type="NCBI Taxonomy" id="745776"/>
    <lineage>
        <taxon>Bacteria</taxon>
        <taxon>Thermotogati</taxon>
        <taxon>Deinococcota</taxon>
        <taxon>Deinococci</taxon>
        <taxon>Deinococcales</taxon>
        <taxon>Deinococcaceae</taxon>
        <taxon>Deinococcus</taxon>
    </lineage>
</organism>
<dbReference type="PATRIC" id="fig|745776.4.peg.4033"/>
<feature type="transmembrane region" description="Helical" evidence="7">
    <location>
        <begin position="20"/>
        <end position="45"/>
    </location>
</feature>
<feature type="transmembrane region" description="Helical" evidence="7">
    <location>
        <begin position="143"/>
        <end position="176"/>
    </location>
</feature>
<dbReference type="InterPro" id="IPR003439">
    <property type="entry name" value="ABC_transporter-like_ATP-bd"/>
</dbReference>
<feature type="transmembrane region" description="Helical" evidence="7">
    <location>
        <begin position="57"/>
        <end position="75"/>
    </location>
</feature>
<evidence type="ECO:0000256" key="5">
    <source>
        <dbReference type="ARBA" id="ARBA00022989"/>
    </source>
</evidence>
<keyword evidence="3" id="KW-0547">Nucleotide-binding</keyword>
<comment type="subcellular location">
    <subcellularLocation>
        <location evidence="1">Cell membrane</location>
        <topology evidence="1">Multi-pass membrane protein</topology>
    </subcellularLocation>
</comment>
<dbReference type="GO" id="GO:0005524">
    <property type="term" value="F:ATP binding"/>
    <property type="evidence" value="ECO:0007669"/>
    <property type="project" value="UniProtKB-KW"/>
</dbReference>
<keyword evidence="4" id="KW-0067">ATP-binding</keyword>
<evidence type="ECO:0000313" key="10">
    <source>
        <dbReference type="EMBL" id="AFD28134.1"/>
    </source>
</evidence>
<keyword evidence="5 7" id="KW-1133">Transmembrane helix</keyword>
<evidence type="ECO:0000259" key="8">
    <source>
        <dbReference type="PROSITE" id="PS50893"/>
    </source>
</evidence>
<dbReference type="Pfam" id="PF00664">
    <property type="entry name" value="ABC_membrane"/>
    <property type="match status" value="1"/>
</dbReference>
<dbReference type="RefSeq" id="WP_014686944.1">
    <property type="nucleotide sequence ID" value="NC_017792.1"/>
</dbReference>
<evidence type="ECO:0000259" key="9">
    <source>
        <dbReference type="PROSITE" id="PS50929"/>
    </source>
</evidence>
<dbReference type="EMBL" id="CP002195">
    <property type="protein sequence ID" value="AFD28134.1"/>
    <property type="molecule type" value="Genomic_DNA"/>
</dbReference>
<evidence type="ECO:0000256" key="7">
    <source>
        <dbReference type="SAM" id="Phobius"/>
    </source>
</evidence>
<feature type="domain" description="ABC transporter" evidence="8">
    <location>
        <begin position="335"/>
        <end position="541"/>
    </location>
</feature>
<dbReference type="SUPFAM" id="SSF52540">
    <property type="entry name" value="P-loop containing nucleoside triphosphate hydrolases"/>
    <property type="match status" value="1"/>
</dbReference>
<evidence type="ECO:0000256" key="3">
    <source>
        <dbReference type="ARBA" id="ARBA00022741"/>
    </source>
</evidence>
<dbReference type="PANTHER" id="PTHR43394">
    <property type="entry name" value="ATP-DEPENDENT PERMEASE MDL1, MITOCHONDRIAL"/>
    <property type="match status" value="1"/>
</dbReference>
<gene>
    <name evidence="10" type="primary">msbA</name>
    <name evidence="10" type="ordered locus">DGo_PD0060</name>
</gene>
<reference evidence="10 11" key="1">
    <citation type="journal article" date="2012" name="PLoS ONE">
        <title>Genome sequence and transcriptome analysis of the radioresistant bacterium Deinococcus gobiensis: insights into the extreme environmental adaptations.</title>
        <authorList>
            <person name="Yuan M."/>
            <person name="Chen M."/>
            <person name="Zhang W."/>
            <person name="Lu W."/>
            <person name="Wang J."/>
            <person name="Yang M."/>
            <person name="Zhao P."/>
            <person name="Tang R."/>
            <person name="Li X."/>
            <person name="Hao Y."/>
            <person name="Zhou Z."/>
            <person name="Zhan Y."/>
            <person name="Yu H."/>
            <person name="Teng C."/>
            <person name="Yan Y."/>
            <person name="Ping S."/>
            <person name="Wang Y."/>
            <person name="Lin M."/>
        </authorList>
    </citation>
    <scope>NUCLEOTIDE SEQUENCE [LARGE SCALE GENOMIC DNA]</scope>
    <source>
        <strain evidence="11">DSM 21396 / JCM 16679 / CGMCC 1.7299 / I-0</strain>
        <plasmid evidence="10">P4</plasmid>
    </source>
</reference>
<proteinExistence type="predicted"/>
<protein>
    <submittedName>
        <fullName evidence="10">ABC-type multidrug transport system, ATPase and permease component</fullName>
    </submittedName>
</protein>
<dbReference type="InterPro" id="IPR011527">
    <property type="entry name" value="ABC1_TM_dom"/>
</dbReference>
<dbReference type="Gene3D" id="3.40.50.300">
    <property type="entry name" value="P-loop containing nucleotide triphosphate hydrolases"/>
    <property type="match status" value="1"/>
</dbReference>
<evidence type="ECO:0000313" key="11">
    <source>
        <dbReference type="Proteomes" id="UP000007575"/>
    </source>
</evidence>
<dbReference type="HOGENOM" id="CLU_497731_0_0_0"/>
<keyword evidence="11" id="KW-1185">Reference proteome</keyword>
<dbReference type="Pfam" id="PF00005">
    <property type="entry name" value="ABC_tran"/>
    <property type="match status" value="1"/>
</dbReference>
<name>H8H3N7_DEIGI</name>
<keyword evidence="10" id="KW-0614">Plasmid</keyword>
<dbReference type="GO" id="GO:0016887">
    <property type="term" value="F:ATP hydrolysis activity"/>
    <property type="evidence" value="ECO:0007669"/>
    <property type="project" value="InterPro"/>
</dbReference>
<accession>H8H3N7</accession>
<dbReference type="OrthoDB" id="2365508at2"/>
<evidence type="ECO:0000256" key="2">
    <source>
        <dbReference type="ARBA" id="ARBA00022692"/>
    </source>
</evidence>
<dbReference type="PROSITE" id="PS50893">
    <property type="entry name" value="ABC_TRANSPORTER_2"/>
    <property type="match status" value="1"/>
</dbReference>
<sequence>MKRPWTEDWQLIVGSQTRTYLLALAWAGAIAVLMTALNPLATRLIFDVAVTEKRLDWLIAIAAASLVIFGLLRWWDFQGGQYQQRLTNRMSADLTRRMVSGYFHLPPEVVARHNEGYFVARTMNEVEQTVSPVVSSGIQLLRAVLILATAMVTVLLLSWQLTTVLLIITPALLLLARHFSAQLHQDAHGVQESTAAQQEVHAAAIGAYRTVRMFNLEGLALHQLMRSVDHRLNAVYTLGYRSGKYATLSRITLSIAELLVLVLGGYAVMTTSLTLGGLMAYMGAYWMAVSAVQSLIDLTPQVQVLRSNIWRLADMLAQQDTQPVIPVDAPVNSALVWQDASFGQGETATLTGVNIDVPRGQRILVRGANGAGKSTLALTALSLLPLQKGSVQRSGDISGLVEPVKFPSLPLRELVTQFDASHAEALIEQLNLTLLMDSRYDELSLGQRKKFALMMTLLKPAEIYVFDEPLANLDDQTQRLAFELILRHTAGKTVLAVMHDSAEFSSHFNLVAEVVAGQVTVQPQQSTMAKVFVPQLKTHSGLSWNPTPQ</sequence>
<dbReference type="CDD" id="cd07346">
    <property type="entry name" value="ABC_6TM_exporters"/>
    <property type="match status" value="1"/>
</dbReference>
<dbReference type="PROSITE" id="PS50929">
    <property type="entry name" value="ABC_TM1F"/>
    <property type="match status" value="1"/>
</dbReference>
<evidence type="ECO:0000256" key="4">
    <source>
        <dbReference type="ARBA" id="ARBA00022840"/>
    </source>
</evidence>
<dbReference type="SUPFAM" id="SSF90123">
    <property type="entry name" value="ABC transporter transmembrane region"/>
    <property type="match status" value="1"/>
</dbReference>
<dbReference type="InterPro" id="IPR027417">
    <property type="entry name" value="P-loop_NTPase"/>
</dbReference>
<dbReference type="Gene3D" id="1.20.1560.10">
    <property type="entry name" value="ABC transporter type 1, transmembrane domain"/>
    <property type="match status" value="1"/>
</dbReference>
<keyword evidence="2 7" id="KW-0812">Transmembrane</keyword>
<dbReference type="PANTHER" id="PTHR43394:SF1">
    <property type="entry name" value="ATP-BINDING CASSETTE SUB-FAMILY B MEMBER 10, MITOCHONDRIAL"/>
    <property type="match status" value="1"/>
</dbReference>
<geneLocation type="plasmid" evidence="10 11">
    <name>P4</name>
</geneLocation>
<dbReference type="InterPro" id="IPR039421">
    <property type="entry name" value="Type_1_exporter"/>
</dbReference>
<evidence type="ECO:0000256" key="6">
    <source>
        <dbReference type="ARBA" id="ARBA00023136"/>
    </source>
</evidence>
<dbReference type="SMART" id="SM00382">
    <property type="entry name" value="AAA"/>
    <property type="match status" value="1"/>
</dbReference>
<feature type="transmembrane region" description="Helical" evidence="7">
    <location>
        <begin position="251"/>
        <end position="269"/>
    </location>
</feature>
<dbReference type="InterPro" id="IPR036640">
    <property type="entry name" value="ABC1_TM_sf"/>
</dbReference>
<dbReference type="GO" id="GO:0005886">
    <property type="term" value="C:plasma membrane"/>
    <property type="evidence" value="ECO:0007669"/>
    <property type="project" value="UniProtKB-SubCell"/>
</dbReference>
<evidence type="ECO:0000256" key="1">
    <source>
        <dbReference type="ARBA" id="ARBA00004651"/>
    </source>
</evidence>
<feature type="domain" description="ABC transmembrane type-1" evidence="9">
    <location>
        <begin position="27"/>
        <end position="303"/>
    </location>
</feature>
<dbReference type="AlphaFoldDB" id="H8H3N7"/>
<dbReference type="GO" id="GO:0015421">
    <property type="term" value="F:ABC-type oligopeptide transporter activity"/>
    <property type="evidence" value="ECO:0007669"/>
    <property type="project" value="TreeGrafter"/>
</dbReference>